<evidence type="ECO:0000256" key="5">
    <source>
        <dbReference type="ARBA" id="ARBA00022729"/>
    </source>
</evidence>
<evidence type="ECO:0000313" key="9">
    <source>
        <dbReference type="Proteomes" id="UP001172457"/>
    </source>
</evidence>
<keyword evidence="9" id="KW-1185">Reference proteome</keyword>
<evidence type="ECO:0000256" key="1">
    <source>
        <dbReference type="ARBA" id="ARBA00004613"/>
    </source>
</evidence>
<keyword evidence="4 6" id="KW-0964">Secreted</keyword>
<evidence type="ECO:0000256" key="3">
    <source>
        <dbReference type="ARBA" id="ARBA00022471"/>
    </source>
</evidence>
<dbReference type="AlphaFoldDB" id="A0AA38SVK4"/>
<evidence type="ECO:0000256" key="2">
    <source>
        <dbReference type="ARBA" id="ARBA00005581"/>
    </source>
</evidence>
<evidence type="ECO:0000313" key="8">
    <source>
        <dbReference type="EMBL" id="KAJ9539183.1"/>
    </source>
</evidence>
<protein>
    <recommendedName>
        <fullName evidence="6">S-protein homolog</fullName>
    </recommendedName>
</protein>
<comment type="caution">
    <text evidence="8">The sequence shown here is derived from an EMBL/GenBank/DDBJ whole genome shotgun (WGS) entry which is preliminary data.</text>
</comment>
<dbReference type="PANTHER" id="PTHR31232">
    <property type="match status" value="1"/>
</dbReference>
<proteinExistence type="inferred from homology"/>
<comment type="similarity">
    <text evidence="2 6">Belongs to the plant self-incompatibility (S1) protein family.</text>
</comment>
<gene>
    <name evidence="8" type="ORF">OSB04_031916</name>
</gene>
<keyword evidence="7" id="KW-0472">Membrane</keyword>
<dbReference type="Pfam" id="PF05938">
    <property type="entry name" value="Self-incomp_S1"/>
    <property type="match status" value="1"/>
</dbReference>
<evidence type="ECO:0000256" key="6">
    <source>
        <dbReference type="RuleBase" id="RU367044"/>
    </source>
</evidence>
<dbReference type="GO" id="GO:0005576">
    <property type="term" value="C:extracellular region"/>
    <property type="evidence" value="ECO:0007669"/>
    <property type="project" value="UniProtKB-SubCell"/>
</dbReference>
<organism evidence="8 9">
    <name type="scientific">Centaurea solstitialis</name>
    <name type="common">yellow star-thistle</name>
    <dbReference type="NCBI Taxonomy" id="347529"/>
    <lineage>
        <taxon>Eukaryota</taxon>
        <taxon>Viridiplantae</taxon>
        <taxon>Streptophyta</taxon>
        <taxon>Embryophyta</taxon>
        <taxon>Tracheophyta</taxon>
        <taxon>Spermatophyta</taxon>
        <taxon>Magnoliopsida</taxon>
        <taxon>eudicotyledons</taxon>
        <taxon>Gunneridae</taxon>
        <taxon>Pentapetalae</taxon>
        <taxon>asterids</taxon>
        <taxon>campanulids</taxon>
        <taxon>Asterales</taxon>
        <taxon>Asteraceae</taxon>
        <taxon>Carduoideae</taxon>
        <taxon>Cardueae</taxon>
        <taxon>Centaureinae</taxon>
        <taxon>Centaurea</taxon>
    </lineage>
</organism>
<keyword evidence="5" id="KW-0732">Signal</keyword>
<keyword evidence="7" id="KW-0812">Transmembrane</keyword>
<sequence length="267" mass="30660">MQETGLGTQDKVEEWVFEVKLLQVGAFRSDRFTPVIRSRGVHGAGRVVGFCEPQTAGRVPCFNNRNQPAGYGYRQGGRIQVQNLETDFRSCKMYYLFIFGILINPFATIHACFLTAKWDIYIANAISNEIRVHVKSGDDDLGSHLIAFNENYHWSFCERFDGRTLFYGYFWWGSKSQSLALYDENIRNICSVPEDAHQHCYWLVRTEGLFVYNSSAGLDLKMMKFEKRRTKWSKKKRTCLSWSTVWFGNAKKLSGIGGLLPDLGRGV</sequence>
<name>A0AA38SVK4_9ASTR</name>
<evidence type="ECO:0000256" key="4">
    <source>
        <dbReference type="ARBA" id="ARBA00022525"/>
    </source>
</evidence>
<keyword evidence="7" id="KW-1133">Transmembrane helix</keyword>
<evidence type="ECO:0000256" key="7">
    <source>
        <dbReference type="SAM" id="Phobius"/>
    </source>
</evidence>
<dbReference type="InterPro" id="IPR010264">
    <property type="entry name" value="Self-incomp_S1"/>
</dbReference>
<dbReference type="Proteomes" id="UP001172457">
    <property type="component" value="Chromosome 8"/>
</dbReference>
<accession>A0AA38SVK4</accession>
<keyword evidence="3 6" id="KW-0713">Self-incompatibility</keyword>
<comment type="subcellular location">
    <subcellularLocation>
        <location evidence="1 6">Secreted</location>
    </subcellularLocation>
</comment>
<dbReference type="GO" id="GO:0060320">
    <property type="term" value="P:rejection of self pollen"/>
    <property type="evidence" value="ECO:0007669"/>
    <property type="project" value="UniProtKB-KW"/>
</dbReference>
<dbReference type="EMBL" id="JARYMX010000008">
    <property type="protein sequence ID" value="KAJ9539183.1"/>
    <property type="molecule type" value="Genomic_DNA"/>
</dbReference>
<feature type="transmembrane region" description="Helical" evidence="7">
    <location>
        <begin position="94"/>
        <end position="116"/>
    </location>
</feature>
<reference evidence="8" key="1">
    <citation type="submission" date="2023-03" db="EMBL/GenBank/DDBJ databases">
        <title>Chromosome-scale reference genome and RAD-based genetic map of yellow starthistle (Centaurea solstitialis) reveal putative structural variation and QTLs associated with invader traits.</title>
        <authorList>
            <person name="Reatini B."/>
            <person name="Cang F.A."/>
            <person name="Jiang Q."/>
            <person name="Mckibben M.T.W."/>
            <person name="Barker M.S."/>
            <person name="Rieseberg L.H."/>
            <person name="Dlugosch K.M."/>
        </authorList>
    </citation>
    <scope>NUCLEOTIDE SEQUENCE</scope>
    <source>
        <strain evidence="8">CAN-66</strain>
        <tissue evidence="8">Leaf</tissue>
    </source>
</reference>
<dbReference type="PANTHER" id="PTHR31232:SF172">
    <property type="entry name" value="S-PROTEIN HOMOLOG"/>
    <property type="match status" value="1"/>
</dbReference>